<feature type="transmembrane region" description="Helical" evidence="8">
    <location>
        <begin position="333"/>
        <end position="356"/>
    </location>
</feature>
<keyword evidence="10" id="KW-1185">Reference proteome</keyword>
<proteinExistence type="inferred from homology"/>
<dbReference type="RefSeq" id="WP_379233421.1">
    <property type="nucleotide sequence ID" value="NZ_JBHSTE010000003.1"/>
</dbReference>
<protein>
    <submittedName>
        <fullName evidence="9">Endospore germination permease</fullName>
    </submittedName>
</protein>
<evidence type="ECO:0000256" key="5">
    <source>
        <dbReference type="ARBA" id="ARBA00022692"/>
    </source>
</evidence>
<reference evidence="10" key="1">
    <citation type="journal article" date="2019" name="Int. J. Syst. Evol. Microbiol.">
        <title>The Global Catalogue of Microorganisms (GCM) 10K type strain sequencing project: providing services to taxonomists for standard genome sequencing and annotation.</title>
        <authorList>
            <consortium name="The Broad Institute Genomics Platform"/>
            <consortium name="The Broad Institute Genome Sequencing Center for Infectious Disease"/>
            <person name="Wu L."/>
            <person name="Ma J."/>
        </authorList>
    </citation>
    <scope>NUCLEOTIDE SEQUENCE [LARGE SCALE GENOMIC DNA]</scope>
    <source>
        <strain evidence="10">PCU 280</strain>
    </source>
</reference>
<evidence type="ECO:0000256" key="1">
    <source>
        <dbReference type="ARBA" id="ARBA00004141"/>
    </source>
</evidence>
<evidence type="ECO:0000256" key="2">
    <source>
        <dbReference type="ARBA" id="ARBA00007998"/>
    </source>
</evidence>
<feature type="transmembrane region" description="Helical" evidence="8">
    <location>
        <begin position="116"/>
        <end position="135"/>
    </location>
</feature>
<keyword evidence="5 8" id="KW-0812">Transmembrane</keyword>
<organism evidence="9 10">
    <name type="scientific">Paenibacillus septentrionalis</name>
    <dbReference type="NCBI Taxonomy" id="429342"/>
    <lineage>
        <taxon>Bacteria</taxon>
        <taxon>Bacillati</taxon>
        <taxon>Bacillota</taxon>
        <taxon>Bacilli</taxon>
        <taxon>Bacillales</taxon>
        <taxon>Paenibacillaceae</taxon>
        <taxon>Paenibacillus</taxon>
    </lineage>
</organism>
<keyword evidence="7 8" id="KW-0472">Membrane</keyword>
<feature type="transmembrane region" description="Helical" evidence="8">
    <location>
        <begin position="142"/>
        <end position="161"/>
    </location>
</feature>
<evidence type="ECO:0000256" key="8">
    <source>
        <dbReference type="SAM" id="Phobius"/>
    </source>
</evidence>
<comment type="caution">
    <text evidence="9">The sequence shown here is derived from an EMBL/GenBank/DDBJ whole genome shotgun (WGS) entry which is preliminary data.</text>
</comment>
<dbReference type="Proteomes" id="UP001596233">
    <property type="component" value="Unassembled WGS sequence"/>
</dbReference>
<accession>A0ABW1V2N1</accession>
<feature type="transmembrane region" description="Helical" evidence="8">
    <location>
        <begin position="12"/>
        <end position="36"/>
    </location>
</feature>
<evidence type="ECO:0000256" key="3">
    <source>
        <dbReference type="ARBA" id="ARBA00022448"/>
    </source>
</evidence>
<feature type="transmembrane region" description="Helical" evidence="8">
    <location>
        <begin position="303"/>
        <end position="321"/>
    </location>
</feature>
<feature type="transmembrane region" description="Helical" evidence="8">
    <location>
        <begin position="217"/>
        <end position="236"/>
    </location>
</feature>
<evidence type="ECO:0000313" key="10">
    <source>
        <dbReference type="Proteomes" id="UP001596233"/>
    </source>
</evidence>
<dbReference type="PANTHER" id="PTHR34975">
    <property type="entry name" value="SPORE GERMINATION PROTEIN A2"/>
    <property type="match status" value="1"/>
</dbReference>
<sequence>MDFQRGNISLWLAISTIILSTGLVSHVMALPVILNVAGRDSWVSVLIAAPFFIFWIYIYFRVIHKLDGRSFIDFLDQHWGKIATWCMKIVFACILFFNALYTVIDTMMWTNSTYLQQTPIAAISLVMLLLCFGMAISGLQSIAVVSSILLPLVTFLGYFVSFSNTKYKDMSLLFPIFDHGYTPAIHGSFYVLSSLMDIWIMILFAHHIKKKFTKIQLLLLALFFLMIVIGPITGGITEFGPTEAIKQRHTTFDQWKILSLGELMQHVDFLSIYQWLSGSIIRTAISLYLMIEVFQFKKNKQRTILLSILSVILFGLLFLRWREDLMLHMLQNIYFPLLASFVLVLTFAIIFTQWIVQRKELGQHGS</sequence>
<dbReference type="Pfam" id="PF03845">
    <property type="entry name" value="Spore_permease"/>
    <property type="match status" value="1"/>
</dbReference>
<keyword evidence="4" id="KW-0309">Germination</keyword>
<gene>
    <name evidence="9" type="ORF">ACFP56_08725</name>
</gene>
<keyword evidence="6 8" id="KW-1133">Transmembrane helix</keyword>
<comment type="subcellular location">
    <subcellularLocation>
        <location evidence="1">Membrane</location>
        <topology evidence="1">Multi-pass membrane protein</topology>
    </subcellularLocation>
</comment>
<dbReference type="NCBIfam" id="TIGR00912">
    <property type="entry name" value="2A0309"/>
    <property type="match status" value="1"/>
</dbReference>
<feature type="transmembrane region" description="Helical" evidence="8">
    <location>
        <begin position="181"/>
        <end position="205"/>
    </location>
</feature>
<feature type="transmembrane region" description="Helical" evidence="8">
    <location>
        <begin position="272"/>
        <end position="291"/>
    </location>
</feature>
<name>A0ABW1V2N1_9BACL</name>
<feature type="transmembrane region" description="Helical" evidence="8">
    <location>
        <begin position="42"/>
        <end position="62"/>
    </location>
</feature>
<evidence type="ECO:0000256" key="4">
    <source>
        <dbReference type="ARBA" id="ARBA00022544"/>
    </source>
</evidence>
<dbReference type="PANTHER" id="PTHR34975:SF2">
    <property type="entry name" value="SPORE GERMINATION PROTEIN A2"/>
    <property type="match status" value="1"/>
</dbReference>
<feature type="transmembrane region" description="Helical" evidence="8">
    <location>
        <begin position="82"/>
        <end position="104"/>
    </location>
</feature>
<keyword evidence="3" id="KW-0813">Transport</keyword>
<evidence type="ECO:0000313" key="9">
    <source>
        <dbReference type="EMBL" id="MFC6332704.1"/>
    </source>
</evidence>
<evidence type="ECO:0000256" key="6">
    <source>
        <dbReference type="ARBA" id="ARBA00022989"/>
    </source>
</evidence>
<comment type="similarity">
    <text evidence="2">Belongs to the amino acid-polyamine-organocation (APC) superfamily. Spore germination protein (SGP) (TC 2.A.3.9) family.</text>
</comment>
<evidence type="ECO:0000256" key="7">
    <source>
        <dbReference type="ARBA" id="ARBA00023136"/>
    </source>
</evidence>
<dbReference type="EMBL" id="JBHSTE010000003">
    <property type="protein sequence ID" value="MFC6332704.1"/>
    <property type="molecule type" value="Genomic_DNA"/>
</dbReference>
<dbReference type="InterPro" id="IPR004761">
    <property type="entry name" value="Spore_GerAB"/>
</dbReference>